<dbReference type="GO" id="GO:0070180">
    <property type="term" value="F:large ribosomal subunit rRNA binding"/>
    <property type="evidence" value="ECO:0007669"/>
    <property type="project" value="UniProtKB-UniRule"/>
</dbReference>
<comment type="subunit">
    <text evidence="3">Part of the 50S ribosomal subunit. Binds 23S rRNA.</text>
</comment>
<keyword evidence="2 3" id="KW-0687">Ribonucleoprotein</keyword>
<dbReference type="InterPro" id="IPR028877">
    <property type="entry name" value="Ribosomal_eL20"/>
</dbReference>
<name>A0A2R6A9N6_9ARCH</name>
<gene>
    <name evidence="3" type="primary">rpl18a</name>
    <name evidence="3" type="synonym">rpl20e</name>
    <name evidence="3" type="synonym">rplX</name>
    <name evidence="5" type="ORF">B9Q01_05800</name>
</gene>
<keyword evidence="1 3" id="KW-0689">Ribosomal protein</keyword>
<accession>A0A2R6A9N6</accession>
<evidence type="ECO:0000259" key="4">
    <source>
        <dbReference type="Pfam" id="PF01775"/>
    </source>
</evidence>
<evidence type="ECO:0000313" key="5">
    <source>
        <dbReference type="EMBL" id="PSN83141.1"/>
    </source>
</evidence>
<proteinExistence type="inferred from homology"/>
<comment type="caution">
    <text evidence="5">The sequence shown here is derived from an EMBL/GenBank/DDBJ whole genome shotgun (WGS) entry which is preliminary data.</text>
</comment>
<dbReference type="GO" id="GO:1990904">
    <property type="term" value="C:ribonucleoprotein complex"/>
    <property type="evidence" value="ECO:0007669"/>
    <property type="project" value="UniProtKB-KW"/>
</dbReference>
<dbReference type="SUPFAM" id="SSF160374">
    <property type="entry name" value="RplX-like"/>
    <property type="match status" value="1"/>
</dbReference>
<dbReference type="Pfam" id="PF01775">
    <property type="entry name" value="Ribosomal_L18A"/>
    <property type="match status" value="1"/>
</dbReference>
<evidence type="ECO:0000256" key="1">
    <source>
        <dbReference type="ARBA" id="ARBA00022980"/>
    </source>
</evidence>
<protein>
    <recommendedName>
        <fullName evidence="3">Large ribosomal subunit protein eL20</fullName>
    </recommendedName>
</protein>
<evidence type="ECO:0000256" key="3">
    <source>
        <dbReference type="HAMAP-Rule" id="MF_00273"/>
    </source>
</evidence>
<dbReference type="HAMAP" id="MF_00273">
    <property type="entry name" value="Ribosomal_eL20"/>
    <property type="match status" value="1"/>
</dbReference>
<dbReference type="GO" id="GO:0006412">
    <property type="term" value="P:translation"/>
    <property type="evidence" value="ECO:0007669"/>
    <property type="project" value="UniProtKB-UniRule"/>
</dbReference>
<dbReference type="Proteomes" id="UP000240880">
    <property type="component" value="Unassembled WGS sequence"/>
</dbReference>
<dbReference type="GO" id="GO:0005840">
    <property type="term" value="C:ribosome"/>
    <property type="evidence" value="ECO:0007669"/>
    <property type="project" value="UniProtKB-KW"/>
</dbReference>
<dbReference type="InterPro" id="IPR023573">
    <property type="entry name" value="Ribosomal_eL20_dom"/>
</dbReference>
<keyword evidence="3" id="KW-0699">rRNA-binding</keyword>
<comment type="similarity">
    <text evidence="3">Belongs to the eukaryotic ribosomal protein eL20 family.</text>
</comment>
<keyword evidence="3" id="KW-0694">RNA-binding</keyword>
<organism evidence="5 6">
    <name type="scientific">Candidatus Marsarchaeota G1 archaeon OSP_D</name>
    <dbReference type="NCBI Taxonomy" id="1978155"/>
    <lineage>
        <taxon>Archaea</taxon>
        <taxon>Candidatus Marsarchaeota</taxon>
        <taxon>Candidatus Marsarchaeota group 1</taxon>
    </lineage>
</organism>
<reference evidence="5 6" key="1">
    <citation type="submission" date="2017-04" db="EMBL/GenBank/DDBJ databases">
        <title>Novel microbial lineages endemic to geothermal iron-oxide mats fill important gaps in the evolutionary history of Archaea.</title>
        <authorList>
            <person name="Jay Z.J."/>
            <person name="Beam J.P."/>
            <person name="Dlakic M."/>
            <person name="Rusch D.B."/>
            <person name="Kozubal M.A."/>
            <person name="Inskeep W.P."/>
        </authorList>
    </citation>
    <scope>NUCLEOTIDE SEQUENCE [LARGE SCALE GENOMIC DNA]</scope>
    <source>
        <strain evidence="5">OSP_D</strain>
    </source>
</reference>
<dbReference type="Gene3D" id="3.10.20.10">
    <property type="match status" value="1"/>
</dbReference>
<dbReference type="EMBL" id="NEXC01000035">
    <property type="protein sequence ID" value="PSN83141.1"/>
    <property type="molecule type" value="Genomic_DNA"/>
</dbReference>
<sequence length="80" mass="9423">MITQKVFKVAGVMKSSFGWQRFTKYVLAPNEKVALERIYSIIGSKHRLKRFQIKIQEIKPVENTEEIQDPIIRSFVEQKV</sequence>
<feature type="domain" description="Large ribosomal subunit protein eL20" evidence="4">
    <location>
        <begin position="5"/>
        <end position="59"/>
    </location>
</feature>
<dbReference type="NCBIfam" id="NF001981">
    <property type="entry name" value="PRK00773.1-1"/>
    <property type="match status" value="1"/>
</dbReference>
<evidence type="ECO:0000256" key="2">
    <source>
        <dbReference type="ARBA" id="ARBA00023274"/>
    </source>
</evidence>
<dbReference type="GO" id="GO:0003735">
    <property type="term" value="F:structural constituent of ribosome"/>
    <property type="evidence" value="ECO:0007669"/>
    <property type="project" value="InterPro"/>
</dbReference>
<dbReference type="AlphaFoldDB" id="A0A2R6A9N6"/>
<evidence type="ECO:0000313" key="6">
    <source>
        <dbReference type="Proteomes" id="UP000240880"/>
    </source>
</evidence>